<comment type="subcellular location">
    <subcellularLocation>
        <location evidence="1">Cell membrane</location>
        <topology evidence="1">Multi-pass membrane protein</topology>
    </subcellularLocation>
</comment>
<dbReference type="Proteomes" id="UP000286715">
    <property type="component" value="Unassembled WGS sequence"/>
</dbReference>
<dbReference type="Pfam" id="PF12704">
    <property type="entry name" value="MacB_PCD"/>
    <property type="match status" value="1"/>
</dbReference>
<gene>
    <name evidence="10" type="ORF">JCM31826_18330</name>
</gene>
<dbReference type="InterPro" id="IPR051447">
    <property type="entry name" value="Lipoprotein-release_system"/>
</dbReference>
<feature type="domain" description="MacB-like periplasmic core" evidence="9">
    <location>
        <begin position="30"/>
        <end position="248"/>
    </location>
</feature>
<organism evidence="10 11">
    <name type="scientific">Thermaurantimonas aggregans</name>
    <dbReference type="NCBI Taxonomy" id="2173829"/>
    <lineage>
        <taxon>Bacteria</taxon>
        <taxon>Pseudomonadati</taxon>
        <taxon>Bacteroidota</taxon>
        <taxon>Flavobacteriia</taxon>
        <taxon>Flavobacteriales</taxon>
        <taxon>Schleiferiaceae</taxon>
        <taxon>Thermaurantimonas</taxon>
    </lineage>
</organism>
<comment type="caution">
    <text evidence="10">The sequence shown here is derived from an EMBL/GenBank/DDBJ whole genome shotgun (WGS) entry which is preliminary data.</text>
</comment>
<keyword evidence="6 7" id="KW-0472">Membrane</keyword>
<evidence type="ECO:0000256" key="3">
    <source>
        <dbReference type="ARBA" id="ARBA00022475"/>
    </source>
</evidence>
<comment type="similarity">
    <text evidence="2">Belongs to the ABC-4 integral membrane protein family. LolC/E subfamily.</text>
</comment>
<feature type="domain" description="ABC3 transporter permease C-terminal" evidence="8">
    <location>
        <begin position="280"/>
        <end position="410"/>
    </location>
</feature>
<dbReference type="GO" id="GO:0098797">
    <property type="term" value="C:plasma membrane protein complex"/>
    <property type="evidence" value="ECO:0007669"/>
    <property type="project" value="TreeGrafter"/>
</dbReference>
<evidence type="ECO:0000313" key="10">
    <source>
        <dbReference type="EMBL" id="GCD78351.1"/>
    </source>
</evidence>
<feature type="transmembrane region" description="Helical" evidence="7">
    <location>
        <begin position="280"/>
        <end position="299"/>
    </location>
</feature>
<evidence type="ECO:0000256" key="6">
    <source>
        <dbReference type="ARBA" id="ARBA00023136"/>
    </source>
</evidence>
<dbReference type="PANTHER" id="PTHR30489">
    <property type="entry name" value="LIPOPROTEIN-RELEASING SYSTEM TRANSMEMBRANE PROTEIN LOLE"/>
    <property type="match status" value="1"/>
</dbReference>
<dbReference type="Pfam" id="PF02687">
    <property type="entry name" value="FtsX"/>
    <property type="match status" value="1"/>
</dbReference>
<evidence type="ECO:0000256" key="2">
    <source>
        <dbReference type="ARBA" id="ARBA00005236"/>
    </source>
</evidence>
<dbReference type="EMBL" id="BHZE01000021">
    <property type="protein sequence ID" value="GCD78351.1"/>
    <property type="molecule type" value="Genomic_DNA"/>
</dbReference>
<evidence type="ECO:0000313" key="11">
    <source>
        <dbReference type="Proteomes" id="UP000286715"/>
    </source>
</evidence>
<sequence length="418" mass="45610">MQPISSGSTLPIKLIVQLAVRNLLRSRKRSLITVSSVFFAVLLALIAESINEGSHDALIETSVKLSTGYVQLMDTGYRNTPSLDLSIPWNESYFGRLSNLPFKAGYIPRIQNFVLAAGPRKTSGALIQGIVPEAENDFNGLSSKIIKGSLFDSLGGAVLGRELAEYLQVQVGDTVVVIGQGYQGTLASGKYHVAGIVKLSVKELNKITFFLPLDEAQRLFDMPGLVTQVLVNPENPEKSTELANAIRSEFLSEGITALTWEEMLPELLQALAFDTISNRVLLAILYVVVGFGIFGTVLTMTLERTREFGVLISIGMKRKLLALTTVVETLLLGLTGVLLGVAIGFPILIYMHFHPIPLGGDLQAIADDFGIEPMLYFSIKPIIFLGQGLVILLISSFIAIYPYRFVMKLNFLKAARGD</sequence>
<dbReference type="InterPro" id="IPR003838">
    <property type="entry name" value="ABC3_permease_C"/>
</dbReference>
<evidence type="ECO:0000256" key="4">
    <source>
        <dbReference type="ARBA" id="ARBA00022692"/>
    </source>
</evidence>
<evidence type="ECO:0000256" key="1">
    <source>
        <dbReference type="ARBA" id="ARBA00004651"/>
    </source>
</evidence>
<evidence type="ECO:0000256" key="7">
    <source>
        <dbReference type="SAM" id="Phobius"/>
    </source>
</evidence>
<protein>
    <submittedName>
        <fullName evidence="10">Transporter</fullName>
    </submittedName>
</protein>
<keyword evidence="5 7" id="KW-1133">Transmembrane helix</keyword>
<dbReference type="PANTHER" id="PTHR30489:SF0">
    <property type="entry name" value="LIPOPROTEIN-RELEASING SYSTEM TRANSMEMBRANE PROTEIN LOLE"/>
    <property type="match status" value="1"/>
</dbReference>
<feature type="transmembrane region" description="Helical" evidence="7">
    <location>
        <begin position="382"/>
        <end position="403"/>
    </location>
</feature>
<evidence type="ECO:0000259" key="8">
    <source>
        <dbReference type="Pfam" id="PF02687"/>
    </source>
</evidence>
<reference evidence="10 11" key="1">
    <citation type="submission" date="2018-11" db="EMBL/GenBank/DDBJ databases">
        <title>Schleiferia aggregans sp. nov., a moderately thermophilic heterotrophic bacterium isolated from microbial mats at a terrestrial hot spring.</title>
        <authorList>
            <person name="Iino T."/>
            <person name="Ohkuma M."/>
            <person name="Haruta S."/>
        </authorList>
    </citation>
    <scope>NUCLEOTIDE SEQUENCE [LARGE SCALE GENOMIC DNA]</scope>
    <source>
        <strain evidence="10 11">LA</strain>
    </source>
</reference>
<dbReference type="InterPro" id="IPR025857">
    <property type="entry name" value="MacB_PCD"/>
</dbReference>
<dbReference type="AlphaFoldDB" id="A0A401XMW3"/>
<dbReference type="GO" id="GO:0044874">
    <property type="term" value="P:lipoprotein localization to outer membrane"/>
    <property type="evidence" value="ECO:0007669"/>
    <property type="project" value="TreeGrafter"/>
</dbReference>
<evidence type="ECO:0000259" key="9">
    <source>
        <dbReference type="Pfam" id="PF12704"/>
    </source>
</evidence>
<keyword evidence="3" id="KW-1003">Cell membrane</keyword>
<accession>A0A401XMW3</accession>
<proteinExistence type="inferred from homology"/>
<evidence type="ECO:0000256" key="5">
    <source>
        <dbReference type="ARBA" id="ARBA00022989"/>
    </source>
</evidence>
<feature type="transmembrane region" description="Helical" evidence="7">
    <location>
        <begin position="320"/>
        <end position="353"/>
    </location>
</feature>
<dbReference type="OrthoDB" id="9784014at2"/>
<name>A0A401XMW3_9FLAO</name>
<dbReference type="RefSeq" id="WP_124398411.1">
    <property type="nucleotide sequence ID" value="NZ_BHZE01000021.1"/>
</dbReference>
<keyword evidence="4 7" id="KW-0812">Transmembrane</keyword>
<keyword evidence="11" id="KW-1185">Reference proteome</keyword>